<keyword evidence="9" id="KW-1185">Reference proteome</keyword>
<dbReference type="InterPro" id="IPR035952">
    <property type="entry name" value="Rhomboid-like_sf"/>
</dbReference>
<dbReference type="Pfam" id="PF01694">
    <property type="entry name" value="Rhomboid"/>
    <property type="match status" value="1"/>
</dbReference>
<comment type="similarity">
    <text evidence="2">Belongs to the peptidase S54 family.</text>
</comment>
<reference evidence="8 9" key="1">
    <citation type="journal article" date="2023" name="Plants (Basel)">
        <title>Bridging the Gap: Combining Genomics and Transcriptomics Approaches to Understand Stylosanthes scabra, an Orphan Legume from the Brazilian Caatinga.</title>
        <authorList>
            <person name="Ferreira-Neto J.R.C."/>
            <person name="da Silva M.D."/>
            <person name="Binneck E."/>
            <person name="de Melo N.F."/>
            <person name="da Silva R.H."/>
            <person name="de Melo A.L.T.M."/>
            <person name="Pandolfi V."/>
            <person name="Bustamante F.O."/>
            <person name="Brasileiro-Vidal A.C."/>
            <person name="Benko-Iseppon A.M."/>
        </authorList>
    </citation>
    <scope>NUCLEOTIDE SEQUENCE [LARGE SCALE GENOMIC DNA]</scope>
    <source>
        <tissue evidence="8">Leaves</tissue>
    </source>
</reference>
<keyword evidence="3 6" id="KW-0812">Transmembrane</keyword>
<dbReference type="Proteomes" id="UP001341840">
    <property type="component" value="Unassembled WGS sequence"/>
</dbReference>
<name>A0ABU6S902_9FABA</name>
<sequence length="82" mass="9086">MVIKGASAAVYAIVLLYVFLYPRATIYKEFSFRVPAYVMGALYIGNDILNMLKEDSNISGSVHLGGAVVATIAWARIRKRIF</sequence>
<evidence type="ECO:0000256" key="1">
    <source>
        <dbReference type="ARBA" id="ARBA00004141"/>
    </source>
</evidence>
<comment type="subcellular location">
    <subcellularLocation>
        <location evidence="1">Membrane</location>
        <topology evidence="1">Multi-pass membrane protein</topology>
    </subcellularLocation>
</comment>
<proteinExistence type="inferred from homology"/>
<evidence type="ECO:0000256" key="3">
    <source>
        <dbReference type="ARBA" id="ARBA00022692"/>
    </source>
</evidence>
<gene>
    <name evidence="8" type="primary">RBL12_1</name>
    <name evidence="8" type="ORF">PIB30_021393</name>
</gene>
<dbReference type="SUPFAM" id="SSF144091">
    <property type="entry name" value="Rhomboid-like"/>
    <property type="match status" value="1"/>
</dbReference>
<evidence type="ECO:0000313" key="9">
    <source>
        <dbReference type="Proteomes" id="UP001341840"/>
    </source>
</evidence>
<evidence type="ECO:0000313" key="8">
    <source>
        <dbReference type="EMBL" id="MED6132705.1"/>
    </source>
</evidence>
<comment type="caution">
    <text evidence="8">The sequence shown here is derived from an EMBL/GenBank/DDBJ whole genome shotgun (WGS) entry which is preliminary data.</text>
</comment>
<feature type="transmembrane region" description="Helical" evidence="6">
    <location>
        <begin position="58"/>
        <end position="77"/>
    </location>
</feature>
<accession>A0ABU6S902</accession>
<evidence type="ECO:0000256" key="6">
    <source>
        <dbReference type="SAM" id="Phobius"/>
    </source>
</evidence>
<dbReference type="EMBL" id="JASCZI010060485">
    <property type="protein sequence ID" value="MED6132705.1"/>
    <property type="molecule type" value="Genomic_DNA"/>
</dbReference>
<dbReference type="GO" id="GO:0016787">
    <property type="term" value="F:hydrolase activity"/>
    <property type="evidence" value="ECO:0007669"/>
    <property type="project" value="UniProtKB-KW"/>
</dbReference>
<keyword evidence="5 6" id="KW-0472">Membrane</keyword>
<evidence type="ECO:0000259" key="7">
    <source>
        <dbReference type="Pfam" id="PF01694"/>
    </source>
</evidence>
<protein>
    <submittedName>
        <fullName evidence="8">RHOMBOID-like protein 12, mitochondrial</fullName>
        <ecNumber evidence="8">3.4.21.105</ecNumber>
    </submittedName>
</protein>
<dbReference type="InterPro" id="IPR022764">
    <property type="entry name" value="Peptidase_S54_rhomboid_dom"/>
</dbReference>
<dbReference type="Gene3D" id="1.20.1540.10">
    <property type="entry name" value="Rhomboid-like"/>
    <property type="match status" value="1"/>
</dbReference>
<evidence type="ECO:0000256" key="5">
    <source>
        <dbReference type="ARBA" id="ARBA00023136"/>
    </source>
</evidence>
<keyword evidence="8" id="KW-0378">Hydrolase</keyword>
<feature type="domain" description="Peptidase S54 rhomboid" evidence="7">
    <location>
        <begin position="4"/>
        <end position="73"/>
    </location>
</feature>
<feature type="transmembrane region" description="Helical" evidence="6">
    <location>
        <begin position="6"/>
        <end position="22"/>
    </location>
</feature>
<keyword evidence="4 6" id="KW-1133">Transmembrane helix</keyword>
<evidence type="ECO:0000256" key="4">
    <source>
        <dbReference type="ARBA" id="ARBA00022989"/>
    </source>
</evidence>
<evidence type="ECO:0000256" key="2">
    <source>
        <dbReference type="ARBA" id="ARBA00009045"/>
    </source>
</evidence>
<organism evidence="8 9">
    <name type="scientific">Stylosanthes scabra</name>
    <dbReference type="NCBI Taxonomy" id="79078"/>
    <lineage>
        <taxon>Eukaryota</taxon>
        <taxon>Viridiplantae</taxon>
        <taxon>Streptophyta</taxon>
        <taxon>Embryophyta</taxon>
        <taxon>Tracheophyta</taxon>
        <taxon>Spermatophyta</taxon>
        <taxon>Magnoliopsida</taxon>
        <taxon>eudicotyledons</taxon>
        <taxon>Gunneridae</taxon>
        <taxon>Pentapetalae</taxon>
        <taxon>rosids</taxon>
        <taxon>fabids</taxon>
        <taxon>Fabales</taxon>
        <taxon>Fabaceae</taxon>
        <taxon>Papilionoideae</taxon>
        <taxon>50 kb inversion clade</taxon>
        <taxon>dalbergioids sensu lato</taxon>
        <taxon>Dalbergieae</taxon>
        <taxon>Pterocarpus clade</taxon>
        <taxon>Stylosanthes</taxon>
    </lineage>
</organism>
<dbReference type="EC" id="3.4.21.105" evidence="8"/>